<reference evidence="2" key="1">
    <citation type="journal article" date="2019" name="Int. J. Syst. Evol. Microbiol.">
        <title>The Global Catalogue of Microorganisms (GCM) 10K type strain sequencing project: providing services to taxonomists for standard genome sequencing and annotation.</title>
        <authorList>
            <consortium name="The Broad Institute Genomics Platform"/>
            <consortium name="The Broad Institute Genome Sequencing Center for Infectious Disease"/>
            <person name="Wu L."/>
            <person name="Ma J."/>
        </authorList>
    </citation>
    <scope>NUCLEOTIDE SEQUENCE [LARGE SCALE GENOMIC DNA]</scope>
    <source>
        <strain evidence="2">JCM 17250</strain>
    </source>
</reference>
<dbReference type="Pfam" id="PF18846">
    <property type="entry name" value="baeRF_family5"/>
    <property type="match status" value="1"/>
</dbReference>
<evidence type="ECO:0000313" key="1">
    <source>
        <dbReference type="EMBL" id="GAA4074667.1"/>
    </source>
</evidence>
<dbReference type="InterPro" id="IPR040983">
    <property type="entry name" value="Bact_RF_family5"/>
</dbReference>
<protein>
    <submittedName>
        <fullName evidence="1">VLRF1 family aeRF1-type release factor</fullName>
    </submittedName>
</protein>
<sequence length="267" mass="31619">MDINKEIKRLESIYLEKPERVFTMYLNTDPADPDQQGGEWRIHLKNALQRFEQYLEEDGDKAELDNFCKVKDRVKKFFAENELQLQKSVIIFATPDETTWVAEILQVPVETELYWEEIAKVDQLIDLSQTYPKSGIILTQREAIKIIETELGRQLATSYFELDLDTEDWKKHTGPHYAQSTVSASGTSVKREQFNKRFEANRHRWYKRIASKLDKFAKDRDWQHIYMVGNQDETHDLSQTMTKPINHFINKNMLDKKEAEVIKWITK</sequence>
<dbReference type="RefSeq" id="WP_344912699.1">
    <property type="nucleotide sequence ID" value="NZ_BAABDL010000110.1"/>
</dbReference>
<accession>A0ABP7VWU7</accession>
<gene>
    <name evidence="1" type="ORF">GCM10022410_19620</name>
</gene>
<keyword evidence="2" id="KW-1185">Reference proteome</keyword>
<organism evidence="1 2">
    <name type="scientific">Amphibacillus indicireducens</name>
    <dbReference type="NCBI Taxonomy" id="1076330"/>
    <lineage>
        <taxon>Bacteria</taxon>
        <taxon>Bacillati</taxon>
        <taxon>Bacillota</taxon>
        <taxon>Bacilli</taxon>
        <taxon>Bacillales</taxon>
        <taxon>Bacillaceae</taxon>
        <taxon>Amphibacillus</taxon>
    </lineage>
</organism>
<name>A0ABP7VWU7_9BACI</name>
<dbReference type="EMBL" id="BAABDL010000110">
    <property type="protein sequence ID" value="GAA4074667.1"/>
    <property type="molecule type" value="Genomic_DNA"/>
</dbReference>
<comment type="caution">
    <text evidence="1">The sequence shown here is derived from an EMBL/GenBank/DDBJ whole genome shotgun (WGS) entry which is preliminary data.</text>
</comment>
<dbReference type="Proteomes" id="UP001501734">
    <property type="component" value="Unassembled WGS sequence"/>
</dbReference>
<proteinExistence type="predicted"/>
<evidence type="ECO:0000313" key="2">
    <source>
        <dbReference type="Proteomes" id="UP001501734"/>
    </source>
</evidence>